<gene>
    <name evidence="1" type="ORF">H1R13_14175</name>
</gene>
<sequence length="80" mass="8834">MTDHRLDIIGREILRLDAELERDPTMGKHRRAEIRTRRHALAWALHTVLTGDPSRPSGAEVEAFLTALGAVDAPKAAGVR</sequence>
<evidence type="ECO:0000313" key="2">
    <source>
        <dbReference type="Proteomes" id="UP000517694"/>
    </source>
</evidence>
<accession>A0A7X1LQL7</accession>
<keyword evidence="2" id="KW-1185">Reference proteome</keyword>
<protein>
    <submittedName>
        <fullName evidence="1">Uncharacterized protein</fullName>
    </submittedName>
</protein>
<evidence type="ECO:0000313" key="1">
    <source>
        <dbReference type="EMBL" id="MBC2866093.1"/>
    </source>
</evidence>
<name>A0A7X1LQL7_9ACTN</name>
<organism evidence="1 2">
    <name type="scientific">Streptomyces mexicanus</name>
    <dbReference type="NCBI Taxonomy" id="178566"/>
    <lineage>
        <taxon>Bacteria</taxon>
        <taxon>Bacillati</taxon>
        <taxon>Actinomycetota</taxon>
        <taxon>Actinomycetes</taxon>
        <taxon>Kitasatosporales</taxon>
        <taxon>Streptomycetaceae</taxon>
        <taxon>Streptomyces</taxon>
    </lineage>
</organism>
<dbReference type="RefSeq" id="WP_159671583.1">
    <property type="nucleotide sequence ID" value="NZ_JACMHY010000005.1"/>
</dbReference>
<dbReference type="OrthoDB" id="4302446at2"/>
<dbReference type="AlphaFoldDB" id="A0A7X1LQL7"/>
<dbReference type="EMBL" id="JACMHY010000005">
    <property type="protein sequence ID" value="MBC2866093.1"/>
    <property type="molecule type" value="Genomic_DNA"/>
</dbReference>
<proteinExistence type="predicted"/>
<dbReference type="Proteomes" id="UP000517694">
    <property type="component" value="Unassembled WGS sequence"/>
</dbReference>
<comment type="caution">
    <text evidence="1">The sequence shown here is derived from an EMBL/GenBank/DDBJ whole genome shotgun (WGS) entry which is preliminary data.</text>
</comment>
<reference evidence="1 2" key="1">
    <citation type="submission" date="2020-08" db="EMBL/GenBank/DDBJ databases">
        <title>Whole-Genome Sequence of French Clinical Streptomyces mexicanus Strain Q0842.</title>
        <authorList>
            <person name="Boxberger M."/>
            <person name="La Scola B."/>
        </authorList>
    </citation>
    <scope>NUCLEOTIDE SEQUENCE [LARGE SCALE GENOMIC DNA]</scope>
    <source>
        <strain evidence="1 2">Marseille-Q0842</strain>
    </source>
</reference>